<dbReference type="Proteomes" id="UP000799441">
    <property type="component" value="Unassembled WGS sequence"/>
</dbReference>
<dbReference type="InterPro" id="IPR036188">
    <property type="entry name" value="FAD/NAD-bd_sf"/>
</dbReference>
<keyword evidence="5" id="KW-0503">Monooxygenase</keyword>
<name>A0A9P4UPG8_9PEZI</name>
<keyword evidence="2" id="KW-0285">Flavoprotein</keyword>
<gene>
    <name evidence="8" type="ORF">K431DRAFT_225812</name>
</gene>
<dbReference type="Pfam" id="PF01494">
    <property type="entry name" value="FAD_binding_3"/>
    <property type="match status" value="1"/>
</dbReference>
<dbReference type="PANTHER" id="PTHR13789">
    <property type="entry name" value="MONOOXYGENASE"/>
    <property type="match status" value="1"/>
</dbReference>
<accession>A0A9P4UPG8</accession>
<dbReference type="SUPFAM" id="SSF51905">
    <property type="entry name" value="FAD/NAD(P)-binding domain"/>
    <property type="match status" value="1"/>
</dbReference>
<evidence type="ECO:0000313" key="9">
    <source>
        <dbReference type="Proteomes" id="UP000799441"/>
    </source>
</evidence>
<dbReference type="GO" id="GO:0004497">
    <property type="term" value="F:monooxygenase activity"/>
    <property type="evidence" value="ECO:0007669"/>
    <property type="project" value="UniProtKB-KW"/>
</dbReference>
<dbReference type="PRINTS" id="PR00420">
    <property type="entry name" value="RNGMNOXGNASE"/>
</dbReference>
<evidence type="ECO:0000256" key="6">
    <source>
        <dbReference type="SAM" id="Phobius"/>
    </source>
</evidence>
<comment type="similarity">
    <text evidence="1">Belongs to the paxM FAD-dependent monooxygenase family.</text>
</comment>
<dbReference type="InterPro" id="IPR002938">
    <property type="entry name" value="FAD-bd"/>
</dbReference>
<evidence type="ECO:0000259" key="7">
    <source>
        <dbReference type="Pfam" id="PF01494"/>
    </source>
</evidence>
<dbReference type="Gene3D" id="3.50.50.60">
    <property type="entry name" value="FAD/NAD(P)-binding domain"/>
    <property type="match status" value="1"/>
</dbReference>
<keyword evidence="6" id="KW-1133">Transmembrane helix</keyword>
<protein>
    <submittedName>
        <fullName evidence="8">FAD/NAD(P)-binding domain-containing protein</fullName>
    </submittedName>
</protein>
<proteinExistence type="inferred from homology"/>
<evidence type="ECO:0000256" key="4">
    <source>
        <dbReference type="ARBA" id="ARBA00023002"/>
    </source>
</evidence>
<keyword evidence="4" id="KW-0560">Oxidoreductase</keyword>
<evidence type="ECO:0000256" key="3">
    <source>
        <dbReference type="ARBA" id="ARBA00022827"/>
    </source>
</evidence>
<dbReference type="OrthoDB" id="16820at2759"/>
<keyword evidence="6" id="KW-0472">Membrane</keyword>
<dbReference type="AlphaFoldDB" id="A0A9P4UPG8"/>
<dbReference type="GO" id="GO:0071949">
    <property type="term" value="F:FAD binding"/>
    <property type="evidence" value="ECO:0007669"/>
    <property type="project" value="InterPro"/>
</dbReference>
<dbReference type="InterPro" id="IPR050493">
    <property type="entry name" value="FAD-dep_Monooxygenase_BioMet"/>
</dbReference>
<comment type="caution">
    <text evidence="8">The sequence shown here is derived from an EMBL/GenBank/DDBJ whole genome shotgun (WGS) entry which is preliminary data.</text>
</comment>
<keyword evidence="6" id="KW-0812">Transmembrane</keyword>
<evidence type="ECO:0000256" key="2">
    <source>
        <dbReference type="ARBA" id="ARBA00022630"/>
    </source>
</evidence>
<keyword evidence="9" id="KW-1185">Reference proteome</keyword>
<feature type="domain" description="FAD-binding" evidence="7">
    <location>
        <begin position="143"/>
        <end position="348"/>
    </location>
</feature>
<organism evidence="8 9">
    <name type="scientific">Polychaeton citri CBS 116435</name>
    <dbReference type="NCBI Taxonomy" id="1314669"/>
    <lineage>
        <taxon>Eukaryota</taxon>
        <taxon>Fungi</taxon>
        <taxon>Dikarya</taxon>
        <taxon>Ascomycota</taxon>
        <taxon>Pezizomycotina</taxon>
        <taxon>Dothideomycetes</taxon>
        <taxon>Dothideomycetidae</taxon>
        <taxon>Capnodiales</taxon>
        <taxon>Capnodiaceae</taxon>
        <taxon>Polychaeton</taxon>
    </lineage>
</organism>
<evidence type="ECO:0000256" key="1">
    <source>
        <dbReference type="ARBA" id="ARBA00007992"/>
    </source>
</evidence>
<feature type="transmembrane region" description="Helical" evidence="6">
    <location>
        <begin position="7"/>
        <end position="23"/>
    </location>
</feature>
<dbReference type="PANTHER" id="PTHR13789:SF309">
    <property type="entry name" value="PUTATIVE (AFU_ORTHOLOGUE AFUA_6G14510)-RELATED"/>
    <property type="match status" value="1"/>
</dbReference>
<dbReference type="EMBL" id="MU003796">
    <property type="protein sequence ID" value="KAF2720748.1"/>
    <property type="molecule type" value="Genomic_DNA"/>
</dbReference>
<reference evidence="8" key="1">
    <citation type="journal article" date="2020" name="Stud. Mycol.">
        <title>101 Dothideomycetes genomes: a test case for predicting lifestyles and emergence of pathogens.</title>
        <authorList>
            <person name="Haridas S."/>
            <person name="Albert R."/>
            <person name="Binder M."/>
            <person name="Bloem J."/>
            <person name="Labutti K."/>
            <person name="Salamov A."/>
            <person name="Andreopoulos B."/>
            <person name="Baker S."/>
            <person name="Barry K."/>
            <person name="Bills G."/>
            <person name="Bluhm B."/>
            <person name="Cannon C."/>
            <person name="Castanera R."/>
            <person name="Culley D."/>
            <person name="Daum C."/>
            <person name="Ezra D."/>
            <person name="Gonzalez J."/>
            <person name="Henrissat B."/>
            <person name="Kuo A."/>
            <person name="Liang C."/>
            <person name="Lipzen A."/>
            <person name="Lutzoni F."/>
            <person name="Magnuson J."/>
            <person name="Mondo S."/>
            <person name="Nolan M."/>
            <person name="Ohm R."/>
            <person name="Pangilinan J."/>
            <person name="Park H.-J."/>
            <person name="Ramirez L."/>
            <person name="Alfaro M."/>
            <person name="Sun H."/>
            <person name="Tritt A."/>
            <person name="Yoshinaga Y."/>
            <person name="Zwiers L.-H."/>
            <person name="Turgeon B."/>
            <person name="Goodwin S."/>
            <person name="Spatafora J."/>
            <person name="Crous P."/>
            <person name="Grigoriev I."/>
        </authorList>
    </citation>
    <scope>NUCLEOTIDE SEQUENCE</scope>
    <source>
        <strain evidence="8">CBS 116435</strain>
    </source>
</reference>
<keyword evidence="3" id="KW-0274">FAD</keyword>
<evidence type="ECO:0000313" key="8">
    <source>
        <dbReference type="EMBL" id="KAF2720748.1"/>
    </source>
</evidence>
<sequence>MHGKTRVVIVGAGIAGLSSYLWLEHLNITKLHDVTIYESRKQSHISQGSNDGPEFDASTIGACIGLAPNGLQVIKRLSRELYDEVVSSGHPITSWKLSTARGWVLADAVATDSRGLNGLMIGRHALWESFRRRVPDKVVQTRKVTSVQTSSVTSMTVLDFVDGSSIEADIVIGADGIWSAVRKSIFDNQYPPRYEGLVGVGGFIPASFLGNLQNGVTEVVFGRNGFFGLSRHLPSHSQSSKAACWWSTRSLKEPPPDWRSIDAKTLQNELRERHAGWQNEAVQKIIANSEVDTVWPTFTTPLLPVWHRGSCILIGDAAHALQPSSGQGVSQALEDSEVFARLLIHHISRDEGDHGTGSFDLLCKRFSDVRMPRLKKIHDKALQTSSVKQDMGVVAEFIMYVVIWAISKFHSPA</sequence>
<evidence type="ECO:0000256" key="5">
    <source>
        <dbReference type="ARBA" id="ARBA00023033"/>
    </source>
</evidence>